<dbReference type="Proteomes" id="UP000645007">
    <property type="component" value="Unassembled WGS sequence"/>
</dbReference>
<dbReference type="InterPro" id="IPR001387">
    <property type="entry name" value="Cro/C1-type_HTH"/>
</dbReference>
<evidence type="ECO:0000313" key="4">
    <source>
        <dbReference type="EMBL" id="MBD8084714.1"/>
    </source>
</evidence>
<evidence type="ECO:0000313" key="5">
    <source>
        <dbReference type="Proteomes" id="UP000645007"/>
    </source>
</evidence>
<protein>
    <submittedName>
        <fullName evidence="4">Helix-turn-helix domain-containing protein</fullName>
    </submittedName>
</protein>
<dbReference type="SMART" id="SM00530">
    <property type="entry name" value="HTH_XRE"/>
    <property type="match status" value="1"/>
</dbReference>
<dbReference type="SUPFAM" id="SSF47413">
    <property type="entry name" value="lambda repressor-like DNA-binding domains"/>
    <property type="match status" value="1"/>
</dbReference>
<dbReference type="PANTHER" id="PTHR46797:SF1">
    <property type="entry name" value="METHYLPHOSPHONATE SYNTHASE"/>
    <property type="match status" value="1"/>
</dbReference>
<comment type="caution">
    <text evidence="4">The sequence shown here is derived from an EMBL/GenBank/DDBJ whole genome shotgun (WGS) entry which is preliminary data.</text>
</comment>
<keyword evidence="5" id="KW-1185">Reference proteome</keyword>
<dbReference type="InterPro" id="IPR010982">
    <property type="entry name" value="Lambda_DNA-bd_dom_sf"/>
</dbReference>
<dbReference type="PANTHER" id="PTHR46797">
    <property type="entry name" value="HTH-TYPE TRANSCRIPTIONAL REGULATOR"/>
    <property type="match status" value="1"/>
</dbReference>
<organism evidence="4 5">
    <name type="scientific">Limosilactobacillus urinaemulieris</name>
    <dbReference type="NCBI Taxonomy" id="2742600"/>
    <lineage>
        <taxon>Bacteria</taxon>
        <taxon>Bacillati</taxon>
        <taxon>Bacillota</taxon>
        <taxon>Bacilli</taxon>
        <taxon>Lactobacillales</taxon>
        <taxon>Lactobacillaceae</taxon>
        <taxon>Limosilactobacillus</taxon>
    </lineage>
</organism>
<gene>
    <name evidence="4" type="ORF">HUK45_00235</name>
</gene>
<evidence type="ECO:0000259" key="3">
    <source>
        <dbReference type="PROSITE" id="PS50943"/>
    </source>
</evidence>
<dbReference type="Gene3D" id="1.10.260.40">
    <property type="entry name" value="lambda repressor-like DNA-binding domains"/>
    <property type="match status" value="1"/>
</dbReference>
<dbReference type="EMBL" id="JABUXR010000001">
    <property type="protein sequence ID" value="MBD8084714.1"/>
    <property type="molecule type" value="Genomic_DNA"/>
</dbReference>
<feature type="domain" description="HTH cro/C1-type" evidence="3">
    <location>
        <begin position="7"/>
        <end position="62"/>
    </location>
</feature>
<accession>A0ABR8ZHD7</accession>
<feature type="region of interest" description="Disordered" evidence="2">
    <location>
        <begin position="1"/>
        <end position="21"/>
    </location>
</feature>
<sequence>MSMGQNISKLRRARGMTQEQLADQSGLTTNYLSKIERDLAKNFSAKNLVRIANTLGVPINELTDNMTKEVKSKEFKPNQKELIHLLDEMDEQKSEKVSRLITHLIKLLK</sequence>
<dbReference type="CDD" id="cd00093">
    <property type="entry name" value="HTH_XRE"/>
    <property type="match status" value="1"/>
</dbReference>
<dbReference type="Pfam" id="PF01381">
    <property type="entry name" value="HTH_3"/>
    <property type="match status" value="1"/>
</dbReference>
<reference evidence="4 5" key="1">
    <citation type="submission" date="2020-06" db="EMBL/GenBank/DDBJ databases">
        <title>Limosilactobacillus sp. nov.</title>
        <authorList>
            <person name="Ksiezarek M."/>
            <person name="Goncalves Ribeiro T."/>
            <person name="Rocha J."/>
            <person name="Grosso F."/>
            <person name="Peixe L."/>
        </authorList>
    </citation>
    <scope>NUCLEOTIDE SEQUENCE [LARGE SCALE GENOMIC DNA]</scope>
    <source>
        <strain evidence="5">c9Ua_26_M</strain>
    </source>
</reference>
<evidence type="ECO:0000256" key="2">
    <source>
        <dbReference type="SAM" id="MobiDB-lite"/>
    </source>
</evidence>
<dbReference type="PROSITE" id="PS50943">
    <property type="entry name" value="HTH_CROC1"/>
    <property type="match status" value="1"/>
</dbReference>
<dbReference type="RefSeq" id="WP_191910565.1">
    <property type="nucleotide sequence ID" value="NZ_JABUXR010000001.1"/>
</dbReference>
<keyword evidence="1" id="KW-0238">DNA-binding</keyword>
<evidence type="ECO:0000256" key="1">
    <source>
        <dbReference type="ARBA" id="ARBA00023125"/>
    </source>
</evidence>
<dbReference type="InterPro" id="IPR050807">
    <property type="entry name" value="TransReg_Diox_bact_type"/>
</dbReference>
<name>A0ABR8ZHD7_9LACO</name>
<proteinExistence type="predicted"/>